<evidence type="ECO:0000256" key="1">
    <source>
        <dbReference type="SAM" id="MobiDB-lite"/>
    </source>
</evidence>
<feature type="compositionally biased region" description="Basic and acidic residues" evidence="1">
    <location>
        <begin position="140"/>
        <end position="154"/>
    </location>
</feature>
<evidence type="ECO:0000313" key="2">
    <source>
        <dbReference type="EMBL" id="EHL00496.1"/>
    </source>
</evidence>
<feature type="compositionally biased region" description="Polar residues" evidence="1">
    <location>
        <begin position="106"/>
        <end position="124"/>
    </location>
</feature>
<feature type="region of interest" description="Disordered" evidence="1">
    <location>
        <begin position="26"/>
        <end position="61"/>
    </location>
</feature>
<dbReference type="EMBL" id="AGUE01000080">
    <property type="protein sequence ID" value="EHL00496.1"/>
    <property type="molecule type" value="Genomic_DNA"/>
</dbReference>
<feature type="region of interest" description="Disordered" evidence="1">
    <location>
        <begin position="84"/>
        <end position="272"/>
    </location>
</feature>
<keyword evidence="3" id="KW-1185">Reference proteome</keyword>
<accession>H0ELV9</accession>
<feature type="compositionally biased region" description="Acidic residues" evidence="1">
    <location>
        <begin position="182"/>
        <end position="192"/>
    </location>
</feature>
<dbReference type="PROSITE" id="PS51257">
    <property type="entry name" value="PROKAR_LIPOPROTEIN"/>
    <property type="match status" value="1"/>
</dbReference>
<dbReference type="GO" id="GO:0005634">
    <property type="term" value="C:nucleus"/>
    <property type="evidence" value="ECO:0007669"/>
    <property type="project" value="TreeGrafter"/>
</dbReference>
<sequence length="377" mass="42824">MKVKLLDIQLWQNMWIGCHVTARQRKRKASRKKRQTRLTFELDPTAAASSSPGSKLTPAKVRYGTRGKDGVFAVRTPPRKISFAVESDATADSDIRASPAKRRHTSNGPSNSASNVDSTPSSPVHVTRKITQRKRHRTQKEKELELMKLRRAGDKNAVLPDSESSSEEESDAEQTLEHLSEFEDEEEDEEPEEPKVRPSKKGRGPSKIHEEDDDNEEEDEDDFIIEDDDGAIGIPGKTYNKETLEEIEQDDGDDSDEQDSGGRAGSVDGLGRRIAPEDKEFLTGRFCRAKAQKAHLLSHWRYHLYDWVRGELENEPELAPERVLKHRKLKPWEKRDQVEAIIERWENNGKLKGLYRDYNESVSKLGEIDGGSSGRWG</sequence>
<evidence type="ECO:0000313" key="3">
    <source>
        <dbReference type="Proteomes" id="UP000005446"/>
    </source>
</evidence>
<feature type="compositionally biased region" description="Basic residues" evidence="1">
    <location>
        <begin position="126"/>
        <end position="139"/>
    </location>
</feature>
<dbReference type="PANTHER" id="PTHR14689">
    <property type="entry name" value="PHORBOL-ESTER_DAG-TYPE DOMAIN-CONTAINING PROTEIN"/>
    <property type="match status" value="1"/>
</dbReference>
<organism evidence="2 3">
    <name type="scientific">Glarea lozoyensis (strain ATCC 74030 / MF5533)</name>
    <dbReference type="NCBI Taxonomy" id="1104152"/>
    <lineage>
        <taxon>Eukaryota</taxon>
        <taxon>Fungi</taxon>
        <taxon>Dikarya</taxon>
        <taxon>Ascomycota</taxon>
        <taxon>Pezizomycotina</taxon>
        <taxon>Leotiomycetes</taxon>
        <taxon>Helotiales</taxon>
        <taxon>Helotiaceae</taxon>
        <taxon>Glarea</taxon>
    </lineage>
</organism>
<comment type="caution">
    <text evidence="2">The sequence shown here is derived from an EMBL/GenBank/DDBJ whole genome shotgun (WGS) entry which is preliminary data.</text>
</comment>
<feature type="compositionally biased region" description="Basic residues" evidence="1">
    <location>
        <begin position="26"/>
        <end position="36"/>
    </location>
</feature>
<dbReference type="PANTHER" id="PTHR14689:SF0">
    <property type="entry name" value="COILED-COIL DOMAIN-CONTAINING PROTEIN 82"/>
    <property type="match status" value="1"/>
</dbReference>
<feature type="compositionally biased region" description="Acidic residues" evidence="1">
    <location>
        <begin position="211"/>
        <end position="230"/>
    </location>
</feature>
<name>H0ELV9_GLAL7</name>
<feature type="compositionally biased region" description="Basic residues" evidence="1">
    <location>
        <begin position="197"/>
        <end position="206"/>
    </location>
</feature>
<protein>
    <submittedName>
        <fullName evidence="2">Uncharacterized protein</fullName>
    </submittedName>
</protein>
<dbReference type="HOGENOM" id="CLU_733728_0_0_1"/>
<feature type="compositionally biased region" description="Acidic residues" evidence="1">
    <location>
        <begin position="245"/>
        <end position="259"/>
    </location>
</feature>
<dbReference type="Proteomes" id="UP000005446">
    <property type="component" value="Unassembled WGS sequence"/>
</dbReference>
<gene>
    <name evidence="2" type="ORF">M7I_3582</name>
</gene>
<feature type="compositionally biased region" description="Acidic residues" evidence="1">
    <location>
        <begin position="164"/>
        <end position="174"/>
    </location>
</feature>
<proteinExistence type="predicted"/>
<dbReference type="OrthoDB" id="21499at2759"/>
<dbReference type="InParanoid" id="H0ELV9"/>
<dbReference type="AlphaFoldDB" id="H0ELV9"/>
<reference evidence="2 3" key="1">
    <citation type="journal article" date="2012" name="Eukaryot. Cell">
        <title>Genome sequence of the fungus Glarea lozoyensis: the first genome sequence of a species from the Helotiaceae family.</title>
        <authorList>
            <person name="Youssar L."/>
            <person name="Gruening B.A."/>
            <person name="Erxleben A."/>
            <person name="Guenther S."/>
            <person name="Huettel W."/>
        </authorList>
    </citation>
    <scope>NUCLEOTIDE SEQUENCE [LARGE SCALE GENOMIC DNA]</scope>
    <source>
        <strain evidence="3">ATCC 74030 / MF5533</strain>
    </source>
</reference>